<sequence>MLTHPLFAGTALPISVQSANYNVNAAPEDFPITLNNIHSWLIIIDAPSGHPVEDLEFTVKGGMPEHQHGLPSQPKLIDEINPGKYIIDGVKFNMYGKWQIELIGINNSSDFYQKIEFDLDHDNAN</sequence>
<dbReference type="OrthoDB" id="330101at2"/>
<protein>
    <recommendedName>
        <fullName evidence="1">YtkA-like domain-containing protein</fullName>
    </recommendedName>
</protein>
<dbReference type="STRING" id="1903952.BIT28_09295"/>
<evidence type="ECO:0000313" key="3">
    <source>
        <dbReference type="Proteomes" id="UP000186905"/>
    </source>
</evidence>
<proteinExistence type="predicted"/>
<organism evidence="2 3">
    <name type="scientific">Photobacterium proteolyticum</name>
    <dbReference type="NCBI Taxonomy" id="1903952"/>
    <lineage>
        <taxon>Bacteria</taxon>
        <taxon>Pseudomonadati</taxon>
        <taxon>Pseudomonadota</taxon>
        <taxon>Gammaproteobacteria</taxon>
        <taxon>Vibrionales</taxon>
        <taxon>Vibrionaceae</taxon>
        <taxon>Photobacterium</taxon>
    </lineage>
</organism>
<gene>
    <name evidence="2" type="ORF">BIT28_09295</name>
</gene>
<feature type="domain" description="YtkA-like" evidence="1">
    <location>
        <begin position="17"/>
        <end position="102"/>
    </location>
</feature>
<dbReference type="InterPro" id="IPR032693">
    <property type="entry name" value="YtkA-like_dom"/>
</dbReference>
<dbReference type="AlphaFoldDB" id="A0A1Q9GIV9"/>
<evidence type="ECO:0000259" key="1">
    <source>
        <dbReference type="Pfam" id="PF13115"/>
    </source>
</evidence>
<dbReference type="Pfam" id="PF13115">
    <property type="entry name" value="YtkA"/>
    <property type="match status" value="1"/>
</dbReference>
<reference evidence="2 3" key="1">
    <citation type="submission" date="2016-09" db="EMBL/GenBank/DDBJ databases">
        <title>Photobacterium proteolyticum sp. nov. a protease producing bacterium isolated from ocean sediments of Laizhou Bay.</title>
        <authorList>
            <person name="Li Y."/>
        </authorList>
    </citation>
    <scope>NUCLEOTIDE SEQUENCE [LARGE SCALE GENOMIC DNA]</scope>
    <source>
        <strain evidence="2 3">13-12</strain>
    </source>
</reference>
<keyword evidence="3" id="KW-1185">Reference proteome</keyword>
<accession>A0A1Q9GIV9</accession>
<comment type="caution">
    <text evidence="2">The sequence shown here is derived from an EMBL/GenBank/DDBJ whole genome shotgun (WGS) entry which is preliminary data.</text>
</comment>
<name>A0A1Q9GIV9_9GAMM</name>
<evidence type="ECO:0000313" key="2">
    <source>
        <dbReference type="EMBL" id="OLQ74396.1"/>
    </source>
</evidence>
<dbReference type="Proteomes" id="UP000186905">
    <property type="component" value="Unassembled WGS sequence"/>
</dbReference>
<dbReference type="EMBL" id="MJIL01000084">
    <property type="protein sequence ID" value="OLQ74396.1"/>
    <property type="molecule type" value="Genomic_DNA"/>
</dbReference>